<dbReference type="eggNOG" id="ENOG5031MTB">
    <property type="taxonomic scope" value="Bacteria"/>
</dbReference>
<name>E1K2I1_SOLFR</name>
<dbReference type="EMBL" id="AECZ01000059">
    <property type="protein sequence ID" value="EFL49182.1"/>
    <property type="molecule type" value="Genomic_DNA"/>
</dbReference>
<evidence type="ECO:0000313" key="2">
    <source>
        <dbReference type="Proteomes" id="UP000006250"/>
    </source>
</evidence>
<dbReference type="STRING" id="596151.DesfrDRAFT_4081"/>
<dbReference type="AlphaFoldDB" id="E1K2I1"/>
<organism evidence="1 2">
    <name type="scientific">Solidesulfovibrio fructosivorans JJ]</name>
    <dbReference type="NCBI Taxonomy" id="596151"/>
    <lineage>
        <taxon>Bacteria</taxon>
        <taxon>Pseudomonadati</taxon>
        <taxon>Thermodesulfobacteriota</taxon>
        <taxon>Desulfovibrionia</taxon>
        <taxon>Desulfovibrionales</taxon>
        <taxon>Desulfovibrionaceae</taxon>
        <taxon>Solidesulfovibrio</taxon>
    </lineage>
</organism>
<keyword evidence="2" id="KW-1185">Reference proteome</keyword>
<sequence length="117" mass="13061">MPKYRVRYETRIMQGKEGTEVVTASGKGQAMLAAQAIVHPDQRRDEPYFHFEPLTIRPLEAEGTYAVAYRTKVETPLSGEVEVEATDADKAVSKARFAVHQELIPPKCFKALEVVAV</sequence>
<dbReference type="Proteomes" id="UP000006250">
    <property type="component" value="Unassembled WGS sequence"/>
</dbReference>
<accession>E1K2I1</accession>
<protein>
    <submittedName>
        <fullName evidence="1">Uncharacterized protein</fullName>
    </submittedName>
</protein>
<dbReference type="OrthoDB" id="5457389at2"/>
<comment type="caution">
    <text evidence="1">The sequence shown here is derived from an EMBL/GenBank/DDBJ whole genome shotgun (WGS) entry which is preliminary data.</text>
</comment>
<reference evidence="1 2" key="1">
    <citation type="submission" date="2010-08" db="EMBL/GenBank/DDBJ databases">
        <title>The draft genome of Desulfovibrio fructosovorans JJ.</title>
        <authorList>
            <consortium name="US DOE Joint Genome Institute (JGI-PGF)"/>
            <person name="Lucas S."/>
            <person name="Copeland A."/>
            <person name="Lapidus A."/>
            <person name="Cheng J.-F."/>
            <person name="Bruce D."/>
            <person name="Goodwin L."/>
            <person name="Pitluck S."/>
            <person name="Land M.L."/>
            <person name="Hauser L."/>
            <person name="Chang Y.-J."/>
            <person name="Jeffries C."/>
            <person name="Wall J.D."/>
            <person name="Stahl D.A."/>
            <person name="Arkin A.P."/>
            <person name="Dehal P."/>
            <person name="Stolyar S.M."/>
            <person name="Hazen T.C."/>
            <person name="Woyke T.J."/>
        </authorList>
    </citation>
    <scope>NUCLEOTIDE SEQUENCE [LARGE SCALE GENOMIC DNA]</scope>
    <source>
        <strain evidence="1 2">JJ</strain>
    </source>
</reference>
<dbReference type="RefSeq" id="WP_005997106.1">
    <property type="nucleotide sequence ID" value="NZ_AECZ01000059.1"/>
</dbReference>
<gene>
    <name evidence="1" type="ORF">DesfrDRAFT_4081</name>
</gene>
<evidence type="ECO:0000313" key="1">
    <source>
        <dbReference type="EMBL" id="EFL49182.1"/>
    </source>
</evidence>
<proteinExistence type="predicted"/>